<dbReference type="EMBL" id="JANBVO010000015">
    <property type="protein sequence ID" value="KAJ9145003.1"/>
    <property type="molecule type" value="Genomic_DNA"/>
</dbReference>
<gene>
    <name evidence="5" type="ORF">NKR23_g5614</name>
</gene>
<dbReference type="InterPro" id="IPR036397">
    <property type="entry name" value="RNaseH_sf"/>
</dbReference>
<comment type="caution">
    <text evidence="5">The sequence shown here is derived from an EMBL/GenBank/DDBJ whole genome shotgun (WGS) entry which is preliminary data.</text>
</comment>
<dbReference type="Gene3D" id="3.30.420.10">
    <property type="entry name" value="Ribonuclease H-like superfamily/Ribonuclease H"/>
    <property type="match status" value="1"/>
</dbReference>
<dbReference type="AlphaFoldDB" id="A0AA38VQH0"/>
<dbReference type="Pfam" id="PF00929">
    <property type="entry name" value="RNase_T"/>
    <property type="match status" value="1"/>
</dbReference>
<dbReference type="Proteomes" id="UP001174694">
    <property type="component" value="Unassembled WGS sequence"/>
</dbReference>
<keyword evidence="1" id="KW-0540">Nuclease</keyword>
<keyword evidence="2" id="KW-0378">Hydrolase</keyword>
<feature type="domain" description="Exonuclease" evidence="4">
    <location>
        <begin position="1"/>
        <end position="165"/>
    </location>
</feature>
<organism evidence="5 6">
    <name type="scientific">Pleurostoma richardsiae</name>
    <dbReference type="NCBI Taxonomy" id="41990"/>
    <lineage>
        <taxon>Eukaryota</taxon>
        <taxon>Fungi</taxon>
        <taxon>Dikarya</taxon>
        <taxon>Ascomycota</taxon>
        <taxon>Pezizomycotina</taxon>
        <taxon>Sordariomycetes</taxon>
        <taxon>Sordariomycetidae</taxon>
        <taxon>Calosphaeriales</taxon>
        <taxon>Pleurostomataceae</taxon>
        <taxon>Pleurostoma</taxon>
    </lineage>
</organism>
<evidence type="ECO:0000256" key="2">
    <source>
        <dbReference type="ARBA" id="ARBA00022801"/>
    </source>
</evidence>
<dbReference type="GO" id="GO:0006364">
    <property type="term" value="P:rRNA processing"/>
    <property type="evidence" value="ECO:0007669"/>
    <property type="project" value="TreeGrafter"/>
</dbReference>
<evidence type="ECO:0000256" key="3">
    <source>
        <dbReference type="ARBA" id="ARBA00022839"/>
    </source>
</evidence>
<dbReference type="InterPro" id="IPR047021">
    <property type="entry name" value="REXO1/3/4-like"/>
</dbReference>
<dbReference type="GO" id="GO:0005634">
    <property type="term" value="C:nucleus"/>
    <property type="evidence" value="ECO:0007669"/>
    <property type="project" value="TreeGrafter"/>
</dbReference>
<sequence length="230" mass="26357">MAGIQGGKREVVSICAVDFLTGDVLVNSLVKPRQAILDWRSNITGITPATMSIAVARNITLDSWEAARAELQKHIDENTILVGQSINFDLKALRVKHGRVIDSAILTAEAVFGRNNPIRRRWGLADLCQDLLGLRIRKDTGLHDPLEDVLAAREVVLRCLRRPAELERWARKSRRLFGEERNKPKVVHELRWEDYCTSDHDDLLSADEILRWEDVIDYDVWPRSPLDWDY</sequence>
<dbReference type="InterPro" id="IPR012337">
    <property type="entry name" value="RNaseH-like_sf"/>
</dbReference>
<dbReference type="SMART" id="SM00479">
    <property type="entry name" value="EXOIII"/>
    <property type="match status" value="1"/>
</dbReference>
<evidence type="ECO:0000259" key="4">
    <source>
        <dbReference type="SMART" id="SM00479"/>
    </source>
</evidence>
<dbReference type="InterPro" id="IPR013520">
    <property type="entry name" value="Ribonucl_H"/>
</dbReference>
<name>A0AA38VQH0_9PEZI</name>
<dbReference type="SUPFAM" id="SSF53098">
    <property type="entry name" value="Ribonuclease H-like"/>
    <property type="match status" value="1"/>
</dbReference>
<protein>
    <recommendedName>
        <fullName evidence="4">Exonuclease domain-containing protein</fullName>
    </recommendedName>
</protein>
<dbReference type="CDD" id="cd06137">
    <property type="entry name" value="DEDDh_RNase"/>
    <property type="match status" value="1"/>
</dbReference>
<evidence type="ECO:0000313" key="5">
    <source>
        <dbReference type="EMBL" id="KAJ9145003.1"/>
    </source>
</evidence>
<dbReference type="GO" id="GO:0004527">
    <property type="term" value="F:exonuclease activity"/>
    <property type="evidence" value="ECO:0007669"/>
    <property type="project" value="UniProtKB-KW"/>
</dbReference>
<dbReference type="GO" id="GO:0003676">
    <property type="term" value="F:nucleic acid binding"/>
    <property type="evidence" value="ECO:0007669"/>
    <property type="project" value="InterPro"/>
</dbReference>
<dbReference type="PANTHER" id="PTHR12801:SF114">
    <property type="entry name" value="EXONUCLEASE, PUTATIVE (AFU_ORTHOLOGUE AFUA_7G00870)-RELATED"/>
    <property type="match status" value="1"/>
</dbReference>
<evidence type="ECO:0000256" key="1">
    <source>
        <dbReference type="ARBA" id="ARBA00022722"/>
    </source>
</evidence>
<keyword evidence="6" id="KW-1185">Reference proteome</keyword>
<proteinExistence type="predicted"/>
<dbReference type="GO" id="GO:0000027">
    <property type="term" value="P:ribosomal large subunit assembly"/>
    <property type="evidence" value="ECO:0007669"/>
    <property type="project" value="TreeGrafter"/>
</dbReference>
<reference evidence="5" key="1">
    <citation type="submission" date="2022-07" db="EMBL/GenBank/DDBJ databases">
        <title>Fungi with potential for degradation of polypropylene.</title>
        <authorList>
            <person name="Gostincar C."/>
        </authorList>
    </citation>
    <scope>NUCLEOTIDE SEQUENCE</scope>
    <source>
        <strain evidence="5">EXF-13308</strain>
    </source>
</reference>
<keyword evidence="3" id="KW-0269">Exonuclease</keyword>
<dbReference type="PANTHER" id="PTHR12801">
    <property type="entry name" value="RNA EXONUCLEASE REXO1 / RECO3 FAMILY MEMBER-RELATED"/>
    <property type="match status" value="1"/>
</dbReference>
<evidence type="ECO:0000313" key="6">
    <source>
        <dbReference type="Proteomes" id="UP001174694"/>
    </source>
</evidence>
<accession>A0AA38VQH0</accession>